<dbReference type="Gene3D" id="3.40.50.720">
    <property type="entry name" value="NAD(P)-binding Rossmann-like Domain"/>
    <property type="match status" value="1"/>
</dbReference>
<name>A0A4Z1F3Z3_9HELO</name>
<keyword evidence="1" id="KW-0472">Membrane</keyword>
<dbReference type="OrthoDB" id="10262413at2759"/>
<gene>
    <name evidence="2" type="ORF">BTUL_0017g00940</name>
</gene>
<dbReference type="SUPFAM" id="SSF51735">
    <property type="entry name" value="NAD(P)-binding Rossmann-fold domains"/>
    <property type="match status" value="1"/>
</dbReference>
<dbReference type="PANTHER" id="PTHR48079:SF6">
    <property type="entry name" value="NAD(P)-BINDING DOMAIN-CONTAINING PROTEIN-RELATED"/>
    <property type="match status" value="1"/>
</dbReference>
<comment type="caution">
    <text evidence="2">The sequence shown here is derived from an EMBL/GenBank/DDBJ whole genome shotgun (WGS) entry which is preliminary data.</text>
</comment>
<dbReference type="EMBL" id="PQXH01000017">
    <property type="protein sequence ID" value="TGO17513.1"/>
    <property type="molecule type" value="Genomic_DNA"/>
</dbReference>
<feature type="transmembrane region" description="Helical" evidence="1">
    <location>
        <begin position="17"/>
        <end position="36"/>
    </location>
</feature>
<dbReference type="Proteomes" id="UP000297777">
    <property type="component" value="Unassembled WGS sequence"/>
</dbReference>
<sequence>MAVARGIPQWVRAPYELAFPVFLYWFLFIICNAWVFDQDRETKSLQTANIASMASTSVLLFGATGYIGAAFLSRFSNKYLMSPSPRYKLTASIRSPEKARRLRDLLGNIETTDVTFNDGVKLEREVEKHVIIIQLADCDALEGTKSILKGMKTRKEKTRYPPILYHAVDRVVDHSIVKADEAGDLLSFIIVPFAVYGTATGLIHKHKLGNQTSMPVPLLIHVSVDRRAVGQIGPGENPWMISHVNDGWSPELNPILGNDFGRVLLTILLVADLFMALLEDTTKGHGKDGFYFADGGYVLARDIFRVMAETLYSIGLSEEPSPNTYTEEELDKYKIGFWGASIQATGDRAKSTGWNPQHTVGEFQGYVVTETKRLAFQPLQSYGRCLDYSDENTYTSSSQQ</sequence>
<evidence type="ECO:0000313" key="2">
    <source>
        <dbReference type="EMBL" id="TGO17513.1"/>
    </source>
</evidence>
<proteinExistence type="predicted"/>
<evidence type="ECO:0000256" key="1">
    <source>
        <dbReference type="SAM" id="Phobius"/>
    </source>
</evidence>
<protein>
    <recommendedName>
        <fullName evidence="4">NmrA-like domain-containing protein</fullName>
    </recommendedName>
</protein>
<evidence type="ECO:0000313" key="3">
    <source>
        <dbReference type="Proteomes" id="UP000297777"/>
    </source>
</evidence>
<keyword evidence="1" id="KW-1133">Transmembrane helix</keyword>
<dbReference type="InterPro" id="IPR036291">
    <property type="entry name" value="NAD(P)-bd_dom_sf"/>
</dbReference>
<dbReference type="AlphaFoldDB" id="A0A4Z1F3Z3"/>
<dbReference type="PANTHER" id="PTHR48079">
    <property type="entry name" value="PROTEIN YEEZ"/>
    <property type="match status" value="1"/>
</dbReference>
<reference evidence="2 3" key="1">
    <citation type="submission" date="2017-12" db="EMBL/GenBank/DDBJ databases">
        <title>Comparative genomics of Botrytis spp.</title>
        <authorList>
            <person name="Valero-Jimenez C.A."/>
            <person name="Tapia P."/>
            <person name="Veloso J."/>
            <person name="Silva-Moreno E."/>
            <person name="Staats M."/>
            <person name="Valdes J.H."/>
            <person name="Van Kan J.A.L."/>
        </authorList>
    </citation>
    <scope>NUCLEOTIDE SEQUENCE [LARGE SCALE GENOMIC DNA]</scope>
    <source>
        <strain evidence="2 3">Bt9001</strain>
    </source>
</reference>
<organism evidence="2 3">
    <name type="scientific">Botrytis tulipae</name>
    <dbReference type="NCBI Taxonomy" id="87230"/>
    <lineage>
        <taxon>Eukaryota</taxon>
        <taxon>Fungi</taxon>
        <taxon>Dikarya</taxon>
        <taxon>Ascomycota</taxon>
        <taxon>Pezizomycotina</taxon>
        <taxon>Leotiomycetes</taxon>
        <taxon>Helotiales</taxon>
        <taxon>Sclerotiniaceae</taxon>
        <taxon>Botrytis</taxon>
    </lineage>
</organism>
<dbReference type="GO" id="GO:0005737">
    <property type="term" value="C:cytoplasm"/>
    <property type="evidence" value="ECO:0007669"/>
    <property type="project" value="TreeGrafter"/>
</dbReference>
<accession>A0A4Z1F3Z3</accession>
<dbReference type="InterPro" id="IPR051783">
    <property type="entry name" value="NAD(P)-dependent_oxidoreduct"/>
</dbReference>
<feature type="transmembrane region" description="Helical" evidence="1">
    <location>
        <begin position="48"/>
        <end position="72"/>
    </location>
</feature>
<dbReference type="GO" id="GO:0004029">
    <property type="term" value="F:aldehyde dehydrogenase (NAD+) activity"/>
    <property type="evidence" value="ECO:0007669"/>
    <property type="project" value="TreeGrafter"/>
</dbReference>
<keyword evidence="3" id="KW-1185">Reference proteome</keyword>
<feature type="transmembrane region" description="Helical" evidence="1">
    <location>
        <begin position="185"/>
        <end position="204"/>
    </location>
</feature>
<evidence type="ECO:0008006" key="4">
    <source>
        <dbReference type="Google" id="ProtNLM"/>
    </source>
</evidence>
<keyword evidence="1" id="KW-0812">Transmembrane</keyword>